<feature type="transmembrane region" description="Helical" evidence="6">
    <location>
        <begin position="343"/>
        <end position="366"/>
    </location>
</feature>
<evidence type="ECO:0000256" key="6">
    <source>
        <dbReference type="RuleBase" id="RU004914"/>
    </source>
</evidence>
<dbReference type="GO" id="GO:0015297">
    <property type="term" value="F:antiporter activity"/>
    <property type="evidence" value="ECO:0007669"/>
    <property type="project" value="InterPro"/>
</dbReference>
<comment type="similarity">
    <text evidence="2 6">Belongs to the multi antimicrobial extrusion (MATE) (TC 2.A.66.1) family.</text>
</comment>
<evidence type="ECO:0000256" key="1">
    <source>
        <dbReference type="ARBA" id="ARBA00004141"/>
    </source>
</evidence>
<dbReference type="PANTHER" id="PTHR11206">
    <property type="entry name" value="MULTIDRUG RESISTANCE PROTEIN"/>
    <property type="match status" value="1"/>
</dbReference>
<comment type="subcellular location">
    <subcellularLocation>
        <location evidence="1">Membrane</location>
        <topology evidence="1">Multi-pass membrane protein</topology>
    </subcellularLocation>
</comment>
<keyword evidence="8" id="KW-1185">Reference proteome</keyword>
<comment type="caution">
    <text evidence="7">The sequence shown here is derived from an EMBL/GenBank/DDBJ whole genome shotgun (WGS) entry which is preliminary data.</text>
</comment>
<evidence type="ECO:0000313" key="8">
    <source>
        <dbReference type="Proteomes" id="UP001187192"/>
    </source>
</evidence>
<dbReference type="InterPro" id="IPR002528">
    <property type="entry name" value="MATE_fam"/>
</dbReference>
<dbReference type="GO" id="GO:0016020">
    <property type="term" value="C:membrane"/>
    <property type="evidence" value="ECO:0007669"/>
    <property type="project" value="UniProtKB-SubCell"/>
</dbReference>
<sequence length="446" mass="48919">MGEPLLDTTLDVLNHEKPASLTGKEDYAPVRSFGELKSIFWFETVKLWEIAGPAVITIMCQFGTNAVTIMFVGHLGKIELSAVTISLSVFSVFSYGFLLGMGSAVETLCGQAYGAGQVHMLGIYMQRSWIILLVSCLFLLPMFIFAAPILKVLGQEEQIADLGGEFAQQIIPQLFSLAVNFPSQKFLQAQSKVNVLAWIAFWALVFHVGMLWLFVNVLSWGTLGAALAFNMSRWAIASAQVVYITGWCREGWTGFSWLAFGDIWAFLRLSMASAVMLCLELWYTSSIFILTGNLDNAVISLASLSVCLSLNGWELNLFTGINAAISVRVSNELGRGRPRTAKYSVYVTVFQSLLIGIVFMIIILITKNKLAFIYTNDKELQQAVSHLAYLLGITMLLNSVQPVISGVAIGGGWQATVAYINLGCYYIFGLPFGYLLGQTASLGVMV</sequence>
<dbReference type="InterPro" id="IPR045069">
    <property type="entry name" value="MATE_euk"/>
</dbReference>
<reference evidence="7" key="1">
    <citation type="submission" date="2023-07" db="EMBL/GenBank/DDBJ databases">
        <title>draft genome sequence of fig (Ficus carica).</title>
        <authorList>
            <person name="Takahashi T."/>
            <person name="Nishimura K."/>
        </authorList>
    </citation>
    <scope>NUCLEOTIDE SEQUENCE</scope>
</reference>
<dbReference type="NCBIfam" id="TIGR00797">
    <property type="entry name" value="matE"/>
    <property type="match status" value="1"/>
</dbReference>
<evidence type="ECO:0000256" key="2">
    <source>
        <dbReference type="ARBA" id="ARBA00010199"/>
    </source>
</evidence>
<dbReference type="AlphaFoldDB" id="A0AA88D7K0"/>
<feature type="transmembrane region" description="Helical" evidence="6">
    <location>
        <begin position="80"/>
        <end position="98"/>
    </location>
</feature>
<evidence type="ECO:0000313" key="7">
    <source>
        <dbReference type="EMBL" id="GMN44562.1"/>
    </source>
</evidence>
<evidence type="ECO:0000256" key="3">
    <source>
        <dbReference type="ARBA" id="ARBA00022692"/>
    </source>
</evidence>
<dbReference type="CDD" id="cd13132">
    <property type="entry name" value="MATE_eukaryotic"/>
    <property type="match status" value="1"/>
</dbReference>
<feature type="transmembrane region" description="Helical" evidence="6">
    <location>
        <begin position="195"/>
        <end position="215"/>
    </location>
</feature>
<feature type="transmembrane region" description="Helical" evidence="6">
    <location>
        <begin position="129"/>
        <end position="150"/>
    </location>
</feature>
<organism evidence="7 8">
    <name type="scientific">Ficus carica</name>
    <name type="common">Common fig</name>
    <dbReference type="NCBI Taxonomy" id="3494"/>
    <lineage>
        <taxon>Eukaryota</taxon>
        <taxon>Viridiplantae</taxon>
        <taxon>Streptophyta</taxon>
        <taxon>Embryophyta</taxon>
        <taxon>Tracheophyta</taxon>
        <taxon>Spermatophyta</taxon>
        <taxon>Magnoliopsida</taxon>
        <taxon>eudicotyledons</taxon>
        <taxon>Gunneridae</taxon>
        <taxon>Pentapetalae</taxon>
        <taxon>rosids</taxon>
        <taxon>fabids</taxon>
        <taxon>Rosales</taxon>
        <taxon>Moraceae</taxon>
        <taxon>Ficeae</taxon>
        <taxon>Ficus</taxon>
    </lineage>
</organism>
<dbReference type="EMBL" id="BTGU01000018">
    <property type="protein sequence ID" value="GMN44562.1"/>
    <property type="molecule type" value="Genomic_DNA"/>
</dbReference>
<comment type="caution">
    <text evidence="6">Lacks conserved residue(s) required for the propagation of feature annotation.</text>
</comment>
<accession>A0AA88D7K0</accession>
<name>A0AA88D7K0_FICCA</name>
<evidence type="ECO:0000256" key="5">
    <source>
        <dbReference type="ARBA" id="ARBA00023136"/>
    </source>
</evidence>
<keyword evidence="4 6" id="KW-1133">Transmembrane helix</keyword>
<protein>
    <recommendedName>
        <fullName evidence="6">Protein DETOXIFICATION</fullName>
    </recommendedName>
    <alternativeName>
        <fullName evidence="6">Multidrug and toxic compound extrusion protein</fullName>
    </alternativeName>
</protein>
<feature type="transmembrane region" description="Helical" evidence="6">
    <location>
        <begin position="387"/>
        <end position="410"/>
    </location>
</feature>
<proteinExistence type="inferred from homology"/>
<dbReference type="Proteomes" id="UP001187192">
    <property type="component" value="Unassembled WGS sequence"/>
</dbReference>
<keyword evidence="3 6" id="KW-0812">Transmembrane</keyword>
<dbReference type="Pfam" id="PF01554">
    <property type="entry name" value="MatE"/>
    <property type="match status" value="2"/>
</dbReference>
<feature type="transmembrane region" description="Helical" evidence="6">
    <location>
        <begin position="416"/>
        <end position="436"/>
    </location>
</feature>
<dbReference type="GO" id="GO:1990961">
    <property type="term" value="P:xenobiotic detoxification by transmembrane export across the plasma membrane"/>
    <property type="evidence" value="ECO:0007669"/>
    <property type="project" value="InterPro"/>
</dbReference>
<keyword evidence="5 6" id="KW-0472">Membrane</keyword>
<feature type="transmembrane region" description="Helical" evidence="6">
    <location>
        <begin position="50"/>
        <end position="73"/>
    </location>
</feature>
<feature type="transmembrane region" description="Helical" evidence="6">
    <location>
        <begin position="263"/>
        <end position="282"/>
    </location>
</feature>
<dbReference type="GO" id="GO:0042910">
    <property type="term" value="F:xenobiotic transmembrane transporter activity"/>
    <property type="evidence" value="ECO:0007669"/>
    <property type="project" value="InterPro"/>
</dbReference>
<gene>
    <name evidence="7" type="ORF">TIFTF001_013748</name>
</gene>
<evidence type="ECO:0000256" key="4">
    <source>
        <dbReference type="ARBA" id="ARBA00022989"/>
    </source>
</evidence>